<keyword evidence="3" id="KW-1185">Reference proteome</keyword>
<dbReference type="SUPFAM" id="SSF51569">
    <property type="entry name" value="Aldolase"/>
    <property type="match status" value="1"/>
</dbReference>
<dbReference type="Proteomes" id="UP000199001">
    <property type="component" value="Unassembled WGS sequence"/>
</dbReference>
<dbReference type="AlphaFoldDB" id="A0A1C6TX10"/>
<dbReference type="EMBL" id="FMHZ01000002">
    <property type="protein sequence ID" value="SCL46218.1"/>
    <property type="molecule type" value="Genomic_DNA"/>
</dbReference>
<dbReference type="Pfam" id="PF06187">
    <property type="entry name" value="DUF993"/>
    <property type="match status" value="1"/>
</dbReference>
<protein>
    <recommendedName>
        <fullName evidence="4">Dihydrodipicolinate synthase/N-acetylneuraminate lyase</fullName>
    </recommendedName>
</protein>
<evidence type="ECO:0000256" key="1">
    <source>
        <dbReference type="SAM" id="MobiDB-lite"/>
    </source>
</evidence>
<dbReference type="RefSeq" id="WP_218105980.1">
    <property type="nucleotide sequence ID" value="NZ_FMHZ01000002.1"/>
</dbReference>
<name>A0A1C6TX10_9ACTN</name>
<accession>A0A1C6TX10</accession>
<dbReference type="STRING" id="47855.GA0070606_0944"/>
<reference evidence="3" key="1">
    <citation type="submission" date="2016-06" db="EMBL/GenBank/DDBJ databases">
        <authorList>
            <person name="Varghese N."/>
            <person name="Submissions Spin"/>
        </authorList>
    </citation>
    <scope>NUCLEOTIDE SEQUENCE [LARGE SCALE GENOMIC DNA]</scope>
    <source>
        <strain evidence="3">DSM 43903</strain>
    </source>
</reference>
<feature type="region of interest" description="Disordered" evidence="1">
    <location>
        <begin position="1"/>
        <end position="25"/>
    </location>
</feature>
<dbReference type="Gene3D" id="3.20.20.70">
    <property type="entry name" value="Aldolase class I"/>
    <property type="match status" value="1"/>
</dbReference>
<organism evidence="2 3">
    <name type="scientific">Micromonospora citrea</name>
    <dbReference type="NCBI Taxonomy" id="47855"/>
    <lineage>
        <taxon>Bacteria</taxon>
        <taxon>Bacillati</taxon>
        <taxon>Actinomycetota</taxon>
        <taxon>Actinomycetes</taxon>
        <taxon>Micromonosporales</taxon>
        <taxon>Micromonosporaceae</taxon>
        <taxon>Micromonospora</taxon>
    </lineage>
</organism>
<proteinExistence type="predicted"/>
<evidence type="ECO:0000313" key="3">
    <source>
        <dbReference type="Proteomes" id="UP000199001"/>
    </source>
</evidence>
<sequence>MSAPATVGTEVSLPGGRRHRLTGGAGFPRPAGPPASRIAYAAAHVVADPTAENVPGAPAALDWDRTLAFRHHLWSYGFGVAEAMDTAQRGMGLDYPATRELVRRSAAEARAAGGRIVAGVNTDQLPPGPATLAEVTRAYREQLDDVQAAGARPVLMCSRHLAAAASGPEDYLRVYAELLAAADQPVVLHWLGPMFDPALTGYWGSADLDRAADTVVELVEAHAGRVDGIKVSLLDAGREVALRRRLPAGVRLYTGDDFHYPELIRGDAAGHSDALLGVFAAIAPAAAAALAALDRGDLAAYDEMFAPTVPLARHLFAAPTWHYKTGIVFLAWLAGHQEHFTMVGGAQSGRSPAHLATLLTLADAAGLLPDADLAAARARAFFTVAGVTR</sequence>
<dbReference type="InterPro" id="IPR013785">
    <property type="entry name" value="Aldolase_TIM"/>
</dbReference>
<dbReference type="InterPro" id="IPR009334">
    <property type="entry name" value="DUF993"/>
</dbReference>
<gene>
    <name evidence="2" type="ORF">GA0070606_0944</name>
</gene>
<evidence type="ECO:0008006" key="4">
    <source>
        <dbReference type="Google" id="ProtNLM"/>
    </source>
</evidence>
<evidence type="ECO:0000313" key="2">
    <source>
        <dbReference type="EMBL" id="SCL46218.1"/>
    </source>
</evidence>